<organism evidence="10 11">
    <name type="scientific">Pleuronectes platessa</name>
    <name type="common">European plaice</name>
    <dbReference type="NCBI Taxonomy" id="8262"/>
    <lineage>
        <taxon>Eukaryota</taxon>
        <taxon>Metazoa</taxon>
        <taxon>Chordata</taxon>
        <taxon>Craniata</taxon>
        <taxon>Vertebrata</taxon>
        <taxon>Euteleostomi</taxon>
        <taxon>Actinopterygii</taxon>
        <taxon>Neopterygii</taxon>
        <taxon>Teleostei</taxon>
        <taxon>Neoteleostei</taxon>
        <taxon>Acanthomorphata</taxon>
        <taxon>Carangaria</taxon>
        <taxon>Pleuronectiformes</taxon>
        <taxon>Pleuronectoidei</taxon>
        <taxon>Pleuronectidae</taxon>
        <taxon>Pleuronectes</taxon>
    </lineage>
</organism>
<comment type="subcellular location">
    <subcellularLocation>
        <location evidence="1">Secreted</location>
    </subcellularLocation>
</comment>
<dbReference type="GO" id="GO:0006874">
    <property type="term" value="P:intracellular calcium ion homeostasis"/>
    <property type="evidence" value="ECO:0007669"/>
    <property type="project" value="TreeGrafter"/>
</dbReference>
<feature type="domain" description="Endothelin-like toxin" evidence="9">
    <location>
        <begin position="34"/>
        <end position="55"/>
    </location>
</feature>
<dbReference type="Pfam" id="PF00322">
    <property type="entry name" value="Endothelin"/>
    <property type="match status" value="1"/>
</dbReference>
<dbReference type="PROSITE" id="PS00270">
    <property type="entry name" value="ENDOTHELIN"/>
    <property type="match status" value="2"/>
</dbReference>
<dbReference type="PRINTS" id="PR00365">
    <property type="entry name" value="ENDOTHELIN"/>
</dbReference>
<evidence type="ECO:0000256" key="4">
    <source>
        <dbReference type="ARBA" id="ARBA00022858"/>
    </source>
</evidence>
<feature type="region of interest" description="Disordered" evidence="8">
    <location>
        <begin position="106"/>
        <end position="145"/>
    </location>
</feature>
<dbReference type="PANTHER" id="PTHR13874">
    <property type="entry name" value="ENDOTHELIN"/>
    <property type="match status" value="1"/>
</dbReference>
<evidence type="ECO:0000256" key="8">
    <source>
        <dbReference type="SAM" id="MobiDB-lite"/>
    </source>
</evidence>
<feature type="region of interest" description="Disordered" evidence="8">
    <location>
        <begin position="164"/>
        <end position="255"/>
    </location>
</feature>
<dbReference type="PANTHER" id="PTHR13874:SF10">
    <property type="entry name" value="ENDOTHELIN-1"/>
    <property type="match status" value="1"/>
</dbReference>
<dbReference type="GO" id="GO:0014826">
    <property type="term" value="P:vein smooth muscle contraction"/>
    <property type="evidence" value="ECO:0007669"/>
    <property type="project" value="TreeGrafter"/>
</dbReference>
<evidence type="ECO:0000256" key="1">
    <source>
        <dbReference type="ARBA" id="ARBA00004613"/>
    </source>
</evidence>
<dbReference type="InterPro" id="IPR020475">
    <property type="entry name" value="Endothelin"/>
</dbReference>
<feature type="compositionally biased region" description="Basic and acidic residues" evidence="8">
    <location>
        <begin position="122"/>
        <end position="131"/>
    </location>
</feature>
<keyword evidence="5" id="KW-0839">Vasoconstrictor</keyword>
<evidence type="ECO:0000313" key="11">
    <source>
        <dbReference type="Proteomes" id="UP001153269"/>
    </source>
</evidence>
<accession>A0A9N7TG76</accession>
<dbReference type="GO" id="GO:0005179">
    <property type="term" value="F:hormone activity"/>
    <property type="evidence" value="ECO:0007669"/>
    <property type="project" value="TreeGrafter"/>
</dbReference>
<reference evidence="10" key="1">
    <citation type="submission" date="2020-03" db="EMBL/GenBank/DDBJ databases">
        <authorList>
            <person name="Weist P."/>
        </authorList>
    </citation>
    <scope>NUCLEOTIDE SEQUENCE</scope>
</reference>
<evidence type="ECO:0000256" key="2">
    <source>
        <dbReference type="ARBA" id="ARBA00010959"/>
    </source>
</evidence>
<keyword evidence="3" id="KW-0964">Secreted</keyword>
<keyword evidence="4" id="KW-0838">Vasoactive</keyword>
<feature type="compositionally biased region" description="Polar residues" evidence="8">
    <location>
        <begin position="106"/>
        <end position="121"/>
    </location>
</feature>
<protein>
    <recommendedName>
        <fullName evidence="6">Endothelin-1</fullName>
    </recommendedName>
</protein>
<keyword evidence="11" id="KW-1185">Reference proteome</keyword>
<feature type="compositionally biased region" description="Polar residues" evidence="8">
    <location>
        <begin position="228"/>
        <end position="245"/>
    </location>
</feature>
<name>A0A9N7TG76_PLEPL</name>
<dbReference type="GO" id="GO:0031707">
    <property type="term" value="F:endothelin A receptor binding"/>
    <property type="evidence" value="ECO:0007669"/>
    <property type="project" value="TreeGrafter"/>
</dbReference>
<dbReference type="Proteomes" id="UP001153269">
    <property type="component" value="Unassembled WGS sequence"/>
</dbReference>
<comment type="caution">
    <text evidence="10">The sequence shown here is derived from an EMBL/GenBank/DDBJ whole genome shotgun (WGS) entry which is preliminary data.</text>
</comment>
<evidence type="ECO:0000259" key="9">
    <source>
        <dbReference type="SMART" id="SM00272"/>
    </source>
</evidence>
<feature type="domain" description="Endothelin-like toxin" evidence="9">
    <location>
        <begin position="88"/>
        <end position="109"/>
    </location>
</feature>
<dbReference type="SMART" id="SM00272">
    <property type="entry name" value="END"/>
    <property type="match status" value="2"/>
</dbReference>
<evidence type="ECO:0000256" key="5">
    <source>
        <dbReference type="ARBA" id="ARBA00023322"/>
    </source>
</evidence>
<gene>
    <name evidence="10" type="ORF">PLEPLA_LOCUS184</name>
</gene>
<evidence type="ECO:0000256" key="7">
    <source>
        <dbReference type="ARBA" id="ARBA00046081"/>
    </source>
</evidence>
<comment type="similarity">
    <text evidence="2">Belongs to the endothelin/sarafotoxin family.</text>
</comment>
<evidence type="ECO:0000313" key="10">
    <source>
        <dbReference type="EMBL" id="CAB1412492.1"/>
    </source>
</evidence>
<dbReference type="GO" id="GO:0019229">
    <property type="term" value="P:regulation of vasoconstriction"/>
    <property type="evidence" value="ECO:0007669"/>
    <property type="project" value="InterPro"/>
</dbReference>
<sequence length="255" mass="28542">MCSWSLCTVLSSPVAEKPADSRSVSRGRHVRTKRCSCDTFLDKECVYFCHLDIIWVNTPERVVSYGLGNAPRTRRALQDSKAAGSAPRCRCVRENDSTCSSFCHQDNQHLRSQTSQETSIPTEHKPAADRSRIKRWNKSHEKQVSAAALRVALRTRLLLEDWRPSASRGPSAGPPRRARRQAGELSPGRLRAPGGQRSSAAEQRVARHTRPHPTDGRGRRHHGERTDASWTQSVESRTFAGSSPGHSVKYHFKNT</sequence>
<dbReference type="GO" id="GO:0005615">
    <property type="term" value="C:extracellular space"/>
    <property type="evidence" value="ECO:0007669"/>
    <property type="project" value="TreeGrafter"/>
</dbReference>
<dbReference type="EMBL" id="CADEAL010000003">
    <property type="protein sequence ID" value="CAB1412492.1"/>
    <property type="molecule type" value="Genomic_DNA"/>
</dbReference>
<proteinExistence type="inferred from homology"/>
<dbReference type="GO" id="GO:0003100">
    <property type="term" value="P:regulation of systemic arterial blood pressure by endothelin"/>
    <property type="evidence" value="ECO:0007669"/>
    <property type="project" value="TreeGrafter"/>
</dbReference>
<dbReference type="GO" id="GO:0031708">
    <property type="term" value="F:endothelin B receptor binding"/>
    <property type="evidence" value="ECO:0007669"/>
    <property type="project" value="TreeGrafter"/>
</dbReference>
<comment type="function">
    <text evidence="7">Endothelins are endothelium-derived vasoconstrictor peptides. Probable ligand for G-protein coupled receptors EDNRA and EDNRB which activates PTK2B, BCAR1, BCAR3 and, GTPases RAP1 and RHOA cascade in glomerular mesangial cells. Also binds the DEAR/FBXW7-AS1 receptor. Promotes mesenteric arterial wall remodeling via activation of ROCK signaling and subsequent colocalization of NFATC3 with F-actin filaments. NFATC3 then translocates to the nucleus where it subsequently promotes the transcription of the smooth muscle hypertrophy and differentiation marker ACTA2.</text>
</comment>
<dbReference type="InterPro" id="IPR019764">
    <property type="entry name" value="Endothelin_toxin_CS"/>
</dbReference>
<dbReference type="InterPro" id="IPR001928">
    <property type="entry name" value="Endothln-like_toxin"/>
</dbReference>
<feature type="compositionally biased region" description="Low complexity" evidence="8">
    <location>
        <begin position="164"/>
        <end position="175"/>
    </location>
</feature>
<dbReference type="AlphaFoldDB" id="A0A9N7TG76"/>
<evidence type="ECO:0000256" key="3">
    <source>
        <dbReference type="ARBA" id="ARBA00022525"/>
    </source>
</evidence>
<evidence type="ECO:0000256" key="6">
    <source>
        <dbReference type="ARBA" id="ARBA00040197"/>
    </source>
</evidence>